<dbReference type="PANTHER" id="PTHR30313:SF2">
    <property type="entry name" value="DNA PRIMASE"/>
    <property type="match status" value="1"/>
</dbReference>
<dbReference type="Gene3D" id="3.90.980.10">
    <property type="entry name" value="DNA primase, catalytic core, N-terminal domain"/>
    <property type="match status" value="1"/>
</dbReference>
<dbReference type="Pfam" id="PF08275">
    <property type="entry name" value="DNAG_N"/>
    <property type="match status" value="1"/>
</dbReference>
<dbReference type="InterPro" id="IPR034151">
    <property type="entry name" value="TOPRIM_DnaG_bac"/>
</dbReference>
<comment type="catalytic activity">
    <reaction evidence="12">
        <text>ssDNA + n NTP = ssDNA/pppN(pN)n-1 hybrid + (n-1) diphosphate.</text>
        <dbReference type="EC" id="2.7.7.101"/>
    </reaction>
</comment>
<evidence type="ECO:0000256" key="7">
    <source>
        <dbReference type="ARBA" id="ARBA00022771"/>
    </source>
</evidence>
<accession>A0ABW2KI93</accession>
<dbReference type="InterPro" id="IPR002694">
    <property type="entry name" value="Znf_CHC2"/>
</dbReference>
<comment type="caution">
    <text evidence="16">The sequence shown here is derived from an EMBL/GenBank/DDBJ whole genome shotgun (WGS) entry which is preliminary data.</text>
</comment>
<dbReference type="InterPro" id="IPR050219">
    <property type="entry name" value="DnaG_primase"/>
</dbReference>
<dbReference type="InterPro" id="IPR030846">
    <property type="entry name" value="DnaG_bac"/>
</dbReference>
<evidence type="ECO:0000313" key="17">
    <source>
        <dbReference type="Proteomes" id="UP001596540"/>
    </source>
</evidence>
<dbReference type="Gene3D" id="3.90.580.10">
    <property type="entry name" value="Zinc finger, CHC2-type domain"/>
    <property type="match status" value="1"/>
</dbReference>
<evidence type="ECO:0000256" key="3">
    <source>
        <dbReference type="ARBA" id="ARBA00022679"/>
    </source>
</evidence>
<dbReference type="InterPro" id="IPR016136">
    <property type="entry name" value="DNA_helicase_N/primase_C"/>
</dbReference>
<dbReference type="InterPro" id="IPR019475">
    <property type="entry name" value="DNA_primase_DnaB-bd"/>
</dbReference>
<evidence type="ECO:0000256" key="13">
    <source>
        <dbReference type="PIRNR" id="PIRNR002811"/>
    </source>
</evidence>
<feature type="zinc finger region" description="CHC2-type" evidence="12">
    <location>
        <begin position="41"/>
        <end position="65"/>
    </location>
</feature>
<dbReference type="Proteomes" id="UP001596540">
    <property type="component" value="Unassembled WGS sequence"/>
</dbReference>
<dbReference type="HAMAP" id="MF_00974">
    <property type="entry name" value="DNA_primase_DnaG"/>
    <property type="match status" value="1"/>
</dbReference>
<evidence type="ECO:0000256" key="8">
    <source>
        <dbReference type="ARBA" id="ARBA00022833"/>
    </source>
</evidence>
<dbReference type="InterPro" id="IPR006295">
    <property type="entry name" value="DNA_primase_DnaG"/>
</dbReference>
<dbReference type="InterPro" id="IPR013264">
    <property type="entry name" value="DNAG_N"/>
</dbReference>
<dbReference type="Gene3D" id="3.40.1360.10">
    <property type="match status" value="1"/>
</dbReference>
<dbReference type="PIRSF" id="PIRSF002811">
    <property type="entry name" value="DnaG"/>
    <property type="match status" value="1"/>
</dbReference>
<feature type="domain" description="Toprim" evidence="15">
    <location>
        <begin position="261"/>
        <end position="347"/>
    </location>
</feature>
<keyword evidence="3 12" id="KW-0808">Transferase</keyword>
<dbReference type="Pfam" id="PF13662">
    <property type="entry name" value="Toprim_4"/>
    <property type="match status" value="1"/>
</dbReference>
<keyword evidence="1 12" id="KW-0240">DNA-directed RNA polymerase</keyword>
<comment type="subunit">
    <text evidence="12">Monomer. Interacts with DnaB.</text>
</comment>
<organism evidence="16 17">
    <name type="scientific">Marinactinospora rubrisoli</name>
    <dbReference type="NCBI Taxonomy" id="2715399"/>
    <lineage>
        <taxon>Bacteria</taxon>
        <taxon>Bacillati</taxon>
        <taxon>Actinomycetota</taxon>
        <taxon>Actinomycetes</taxon>
        <taxon>Streptosporangiales</taxon>
        <taxon>Nocardiopsidaceae</taxon>
        <taxon>Marinactinospora</taxon>
    </lineage>
</organism>
<dbReference type="InterPro" id="IPR006171">
    <property type="entry name" value="TOPRIM_dom"/>
</dbReference>
<dbReference type="InterPro" id="IPR037068">
    <property type="entry name" value="DNA_primase_core_N_sf"/>
</dbReference>
<dbReference type="PROSITE" id="PS50880">
    <property type="entry name" value="TOPRIM"/>
    <property type="match status" value="1"/>
</dbReference>
<dbReference type="EMBL" id="JBHTBH010000006">
    <property type="protein sequence ID" value="MFC7328961.1"/>
    <property type="molecule type" value="Genomic_DNA"/>
</dbReference>
<evidence type="ECO:0000256" key="5">
    <source>
        <dbReference type="ARBA" id="ARBA00022705"/>
    </source>
</evidence>
<comment type="function">
    <text evidence="12 13">RNA polymerase that catalyzes the synthesis of short RNA molecules used as primers for DNA polymerase during DNA replication.</text>
</comment>
<dbReference type="NCBIfam" id="TIGR01391">
    <property type="entry name" value="dnaG"/>
    <property type="match status" value="1"/>
</dbReference>
<proteinExistence type="inferred from homology"/>
<dbReference type="EC" id="2.7.7.101" evidence="12"/>
<dbReference type="SUPFAM" id="SSF57783">
    <property type="entry name" value="Zinc beta-ribbon"/>
    <property type="match status" value="1"/>
</dbReference>
<keyword evidence="11 12" id="KW-0804">Transcription</keyword>
<dbReference type="InterPro" id="IPR036977">
    <property type="entry name" value="DNA_primase_Znf_CHC2"/>
</dbReference>
<keyword evidence="6 12" id="KW-0479">Metal-binding</keyword>
<evidence type="ECO:0000256" key="4">
    <source>
        <dbReference type="ARBA" id="ARBA00022695"/>
    </source>
</evidence>
<evidence type="ECO:0000313" key="16">
    <source>
        <dbReference type="EMBL" id="MFC7328961.1"/>
    </source>
</evidence>
<evidence type="ECO:0000256" key="11">
    <source>
        <dbReference type="ARBA" id="ARBA00023163"/>
    </source>
</evidence>
<keyword evidence="7 12" id="KW-0863">Zinc-finger</keyword>
<evidence type="ECO:0000256" key="1">
    <source>
        <dbReference type="ARBA" id="ARBA00022478"/>
    </source>
</evidence>
<dbReference type="SUPFAM" id="SSF56731">
    <property type="entry name" value="DNA primase core"/>
    <property type="match status" value="1"/>
</dbReference>
<evidence type="ECO:0000259" key="15">
    <source>
        <dbReference type="PROSITE" id="PS50880"/>
    </source>
</evidence>
<dbReference type="SMART" id="SM00493">
    <property type="entry name" value="TOPRIM"/>
    <property type="match status" value="1"/>
</dbReference>
<comment type="similarity">
    <text evidence="12 13">Belongs to the DnaG primase family.</text>
</comment>
<dbReference type="RefSeq" id="WP_379871611.1">
    <property type="nucleotide sequence ID" value="NZ_JBHTBH010000006.1"/>
</dbReference>
<keyword evidence="9" id="KW-0460">Magnesium</keyword>
<dbReference type="Pfam" id="PF08278">
    <property type="entry name" value="DnaG_DnaB_bind"/>
    <property type="match status" value="1"/>
</dbReference>
<dbReference type="SMART" id="SM00400">
    <property type="entry name" value="ZnF_CHCC"/>
    <property type="match status" value="1"/>
</dbReference>
<dbReference type="Pfam" id="PF01807">
    <property type="entry name" value="Zn_ribbon_DnaG"/>
    <property type="match status" value="1"/>
</dbReference>
<gene>
    <name evidence="12 16" type="primary">dnaG</name>
    <name evidence="16" type="ORF">ACFQRF_14540</name>
</gene>
<evidence type="ECO:0000256" key="6">
    <source>
        <dbReference type="ARBA" id="ARBA00022723"/>
    </source>
</evidence>
<dbReference type="InterPro" id="IPR013173">
    <property type="entry name" value="DNA_primase_DnaG_DnaB-bd_dom"/>
</dbReference>
<keyword evidence="5 12" id="KW-0235">DNA replication</keyword>
<name>A0ABW2KI93_9ACTN</name>
<evidence type="ECO:0000256" key="12">
    <source>
        <dbReference type="HAMAP-Rule" id="MF_00974"/>
    </source>
</evidence>
<dbReference type="PANTHER" id="PTHR30313">
    <property type="entry name" value="DNA PRIMASE"/>
    <property type="match status" value="1"/>
</dbReference>
<keyword evidence="17" id="KW-1185">Reference proteome</keyword>
<keyword evidence="8 12" id="KW-0862">Zinc</keyword>
<keyword evidence="10 12" id="KW-0238">DNA-binding</keyword>
<dbReference type="Pfam" id="PF10410">
    <property type="entry name" value="DnaB_bind"/>
    <property type="match status" value="1"/>
</dbReference>
<dbReference type="Gene3D" id="1.10.860.10">
    <property type="entry name" value="DNAb Helicase, Chain A"/>
    <property type="match status" value="1"/>
</dbReference>
<comment type="cofactor">
    <cofactor evidence="12 13">
        <name>Zn(2+)</name>
        <dbReference type="ChEBI" id="CHEBI:29105"/>
    </cofactor>
    <text evidence="12 13">Binds 1 zinc ion per monomer.</text>
</comment>
<comment type="domain">
    <text evidence="12">Contains an N-terminal zinc-binding domain, a central core domain that contains the primase activity, and a C-terminal DnaB-binding domain.</text>
</comment>
<dbReference type="SMART" id="SM00766">
    <property type="entry name" value="DnaG_DnaB_bind"/>
    <property type="match status" value="1"/>
</dbReference>
<dbReference type="CDD" id="cd03364">
    <property type="entry name" value="TOPRIM_DnaG_primases"/>
    <property type="match status" value="1"/>
</dbReference>
<evidence type="ECO:0000256" key="2">
    <source>
        <dbReference type="ARBA" id="ARBA00022515"/>
    </source>
</evidence>
<evidence type="ECO:0000256" key="9">
    <source>
        <dbReference type="ARBA" id="ARBA00022842"/>
    </source>
</evidence>
<keyword evidence="2 12" id="KW-0639">Primosome</keyword>
<protein>
    <recommendedName>
        <fullName evidence="12 13">DNA primase</fullName>
        <ecNumber evidence="12">2.7.7.101</ecNumber>
    </recommendedName>
</protein>
<sequence>MAGRIRDEDVALVRERSPIADVVGEYLQLRNAGGGSLKGLCPFHDEKSPSFNVTPSRGLFYCFGCAEGGDVIAFVQKIEHLSFVEAVESLAQRAGIRLQYEQGGYTQRADQGQRQRLLDAHKAAAEFYVEQLLTPRAQEGRRFLSDRGFTRADAERFGVGFAPPGWEALTTHLRKKGFSDKEIILAGLASQGRRGPYDKFRNRLVWPVREVTGEVVGFGARKLDPEDDGPKYLNTQETPIFKKSHLLYGLDLAKRDISRERQAVVVEGYTDVMACHLSGVTTAVATCGTSFGEEHLKILRRMLLGRSEFGGEVVFTFDGDAAGQKAALRAFAEEHGFVTETFVAVQPDGLDPCDLRLKHGEAAVRDLVATKRPLYEFAIRSEIANHNLDTYEGRIAAFEAAAPIVAGIRNEGIRKFYGVSLDKWVGLMDESYVLRRVDELARGGRSARRGRPQPVRPAPGPDGAGYDRRDPLVQRERQALKIAVQHPALAAEFDRLDADAFTVPQHRAVHELIRAQGGTAAADDPARWAARLRDAAPNDAQRGFVTELAVEPIEVYGELDEHFATEILGAITIHSIDRQIANLKSRLGRLDAVADAEEYQRVFGELMAVGQRKRLVRERVTGGA</sequence>
<reference evidence="17" key="1">
    <citation type="journal article" date="2019" name="Int. J. Syst. Evol. Microbiol.">
        <title>The Global Catalogue of Microorganisms (GCM) 10K type strain sequencing project: providing services to taxonomists for standard genome sequencing and annotation.</title>
        <authorList>
            <consortium name="The Broad Institute Genomics Platform"/>
            <consortium name="The Broad Institute Genome Sequencing Center for Infectious Disease"/>
            <person name="Wu L."/>
            <person name="Ma J."/>
        </authorList>
    </citation>
    <scope>NUCLEOTIDE SEQUENCE [LARGE SCALE GENOMIC DNA]</scope>
    <source>
        <strain evidence="17">CGMCC 4.7382</strain>
    </source>
</reference>
<evidence type="ECO:0000256" key="10">
    <source>
        <dbReference type="ARBA" id="ARBA00023125"/>
    </source>
</evidence>
<feature type="region of interest" description="Disordered" evidence="14">
    <location>
        <begin position="443"/>
        <end position="468"/>
    </location>
</feature>
<keyword evidence="4 12" id="KW-0548">Nucleotidyltransferase</keyword>
<evidence type="ECO:0000256" key="14">
    <source>
        <dbReference type="SAM" id="MobiDB-lite"/>
    </source>
</evidence>